<evidence type="ECO:0000313" key="3">
    <source>
        <dbReference type="Proteomes" id="UP001201812"/>
    </source>
</evidence>
<feature type="transmembrane region" description="Helical" evidence="1">
    <location>
        <begin position="66"/>
        <end position="86"/>
    </location>
</feature>
<dbReference type="EMBL" id="JAKKPZ010000519">
    <property type="protein sequence ID" value="KAI1694356.1"/>
    <property type="molecule type" value="Genomic_DNA"/>
</dbReference>
<name>A0AAD4QWG4_9BILA</name>
<sequence length="291" mass="32122">MNRTAENGNKSVSIGAIVSKSNHVIIIVSCILAVGLFSHTLYLYIIRGGAGLRVRMLSKCMVSYMAFNTVTSALAIPGYSFSLFGIAPPLWAGLFEQVHLAVEPLTVFFLALDRCLTIQFMSGRNTETIVFICNMICNFSCILSIVLPNILAYFQKIPSRSTDVISKILANKFLYIFSLKMIVGVLNAGACAFLCWKVCGLKKKHINNTIVIVSCVTDLFLEFLPNLTSVVITVLGYTYIFSYTGPYSTTTQCINVMICALIYSRTLHAKQHTSSRGTVTVTMKTFSLHKI</sequence>
<keyword evidence="1" id="KW-0472">Membrane</keyword>
<feature type="transmembrane region" description="Helical" evidence="1">
    <location>
        <begin position="128"/>
        <end position="154"/>
    </location>
</feature>
<reference evidence="2" key="1">
    <citation type="submission" date="2022-01" db="EMBL/GenBank/DDBJ databases">
        <title>Genome Sequence Resource for Two Populations of Ditylenchus destructor, the Migratory Endoparasitic Phytonematode.</title>
        <authorList>
            <person name="Zhang H."/>
            <person name="Lin R."/>
            <person name="Xie B."/>
        </authorList>
    </citation>
    <scope>NUCLEOTIDE SEQUENCE</scope>
    <source>
        <strain evidence="2">BazhouSP</strain>
    </source>
</reference>
<gene>
    <name evidence="2" type="ORF">DdX_20150</name>
</gene>
<feature type="transmembrane region" description="Helical" evidence="1">
    <location>
        <begin position="174"/>
        <end position="196"/>
    </location>
</feature>
<dbReference type="Proteomes" id="UP001201812">
    <property type="component" value="Unassembled WGS sequence"/>
</dbReference>
<organism evidence="2 3">
    <name type="scientific">Ditylenchus destructor</name>
    <dbReference type="NCBI Taxonomy" id="166010"/>
    <lineage>
        <taxon>Eukaryota</taxon>
        <taxon>Metazoa</taxon>
        <taxon>Ecdysozoa</taxon>
        <taxon>Nematoda</taxon>
        <taxon>Chromadorea</taxon>
        <taxon>Rhabditida</taxon>
        <taxon>Tylenchina</taxon>
        <taxon>Tylenchomorpha</taxon>
        <taxon>Sphaerularioidea</taxon>
        <taxon>Anguinidae</taxon>
        <taxon>Anguininae</taxon>
        <taxon>Ditylenchus</taxon>
    </lineage>
</organism>
<dbReference type="AlphaFoldDB" id="A0AAD4QWG4"/>
<accession>A0AAD4QWG4</accession>
<protein>
    <submittedName>
        <fullName evidence="2">Uncharacterized protein</fullName>
    </submittedName>
</protein>
<comment type="caution">
    <text evidence="2">The sequence shown here is derived from an EMBL/GenBank/DDBJ whole genome shotgun (WGS) entry which is preliminary data.</text>
</comment>
<evidence type="ECO:0000313" key="2">
    <source>
        <dbReference type="EMBL" id="KAI1694356.1"/>
    </source>
</evidence>
<proteinExistence type="predicted"/>
<keyword evidence="1" id="KW-1133">Transmembrane helix</keyword>
<evidence type="ECO:0000256" key="1">
    <source>
        <dbReference type="SAM" id="Phobius"/>
    </source>
</evidence>
<feature type="transmembrane region" description="Helical" evidence="1">
    <location>
        <begin position="24"/>
        <end position="45"/>
    </location>
</feature>
<keyword evidence="3" id="KW-1185">Reference proteome</keyword>
<keyword evidence="1" id="KW-0812">Transmembrane</keyword>
<feature type="transmembrane region" description="Helical" evidence="1">
    <location>
        <begin position="98"/>
        <end position="116"/>
    </location>
</feature>